<dbReference type="PANTHER" id="PTHR47941">
    <property type="entry name" value="PENTATRICOPEPTIDE REPEAT-CONTAINING PROTEIN 3, MITOCHONDRIAL"/>
    <property type="match status" value="1"/>
</dbReference>
<keyword evidence="2" id="KW-0677">Repeat</keyword>
<dbReference type="InterPro" id="IPR002885">
    <property type="entry name" value="PPR_rpt"/>
</dbReference>
<proteinExistence type="inferred from homology"/>
<organism evidence="6 7">
    <name type="scientific">Trapa natans</name>
    <name type="common">Water chestnut</name>
    <dbReference type="NCBI Taxonomy" id="22666"/>
    <lineage>
        <taxon>Eukaryota</taxon>
        <taxon>Viridiplantae</taxon>
        <taxon>Streptophyta</taxon>
        <taxon>Embryophyta</taxon>
        <taxon>Tracheophyta</taxon>
        <taxon>Spermatophyta</taxon>
        <taxon>Magnoliopsida</taxon>
        <taxon>eudicotyledons</taxon>
        <taxon>Gunneridae</taxon>
        <taxon>Pentapetalae</taxon>
        <taxon>rosids</taxon>
        <taxon>malvids</taxon>
        <taxon>Myrtales</taxon>
        <taxon>Lythraceae</taxon>
        <taxon>Trapa</taxon>
    </lineage>
</organism>
<dbReference type="Pfam" id="PF01535">
    <property type="entry name" value="PPR"/>
    <property type="match status" value="2"/>
</dbReference>
<evidence type="ECO:0000256" key="1">
    <source>
        <dbReference type="ARBA" id="ARBA00007626"/>
    </source>
</evidence>
<evidence type="ECO:0000313" key="6">
    <source>
        <dbReference type="EMBL" id="KAK4782758.1"/>
    </source>
</evidence>
<feature type="compositionally biased region" description="Basic and acidic residues" evidence="4">
    <location>
        <begin position="165"/>
        <end position="178"/>
    </location>
</feature>
<feature type="compositionally biased region" description="Basic and acidic residues" evidence="4">
    <location>
        <begin position="86"/>
        <end position="106"/>
    </location>
</feature>
<keyword evidence="7" id="KW-1185">Reference proteome</keyword>
<evidence type="ECO:0008006" key="8">
    <source>
        <dbReference type="Google" id="ProtNLM"/>
    </source>
</evidence>
<keyword evidence="5" id="KW-0732">Signal</keyword>
<dbReference type="Gene3D" id="1.25.40.10">
    <property type="entry name" value="Tetratricopeptide repeat domain"/>
    <property type="match status" value="2"/>
</dbReference>
<evidence type="ECO:0000313" key="7">
    <source>
        <dbReference type="Proteomes" id="UP001346149"/>
    </source>
</evidence>
<feature type="repeat" description="PPR" evidence="3">
    <location>
        <begin position="270"/>
        <end position="304"/>
    </location>
</feature>
<evidence type="ECO:0000256" key="4">
    <source>
        <dbReference type="SAM" id="MobiDB-lite"/>
    </source>
</evidence>
<dbReference type="EMBL" id="JAXQNO010000015">
    <property type="protein sequence ID" value="KAK4782758.1"/>
    <property type="molecule type" value="Genomic_DNA"/>
</dbReference>
<feature type="region of interest" description="Disordered" evidence="4">
    <location>
        <begin position="84"/>
        <end position="135"/>
    </location>
</feature>
<comment type="similarity">
    <text evidence="1">Belongs to the PPR family. P subfamily.</text>
</comment>
<evidence type="ECO:0000256" key="2">
    <source>
        <dbReference type="ARBA" id="ARBA00022737"/>
    </source>
</evidence>
<evidence type="ECO:0000256" key="3">
    <source>
        <dbReference type="PROSITE-ProRule" id="PRU00708"/>
    </source>
</evidence>
<feature type="repeat" description="PPR" evidence="3">
    <location>
        <begin position="305"/>
        <end position="339"/>
    </location>
</feature>
<dbReference type="InterPro" id="IPR011990">
    <property type="entry name" value="TPR-like_helical_dom_sf"/>
</dbReference>
<comment type="caution">
    <text evidence="6">The sequence shown here is derived from an EMBL/GenBank/DDBJ whole genome shotgun (WGS) entry which is preliminary data.</text>
</comment>
<feature type="signal peptide" evidence="5">
    <location>
        <begin position="1"/>
        <end position="22"/>
    </location>
</feature>
<accession>A0AAN7L7Q2</accession>
<feature type="region of interest" description="Disordered" evidence="4">
    <location>
        <begin position="153"/>
        <end position="178"/>
    </location>
</feature>
<feature type="repeat" description="PPR" evidence="3">
    <location>
        <begin position="200"/>
        <end position="234"/>
    </location>
</feature>
<gene>
    <name evidence="6" type="ORF">SAY86_007132</name>
</gene>
<dbReference type="PROSITE" id="PS51375">
    <property type="entry name" value="PPR"/>
    <property type="match status" value="4"/>
</dbReference>
<evidence type="ECO:0000256" key="5">
    <source>
        <dbReference type="SAM" id="SignalP"/>
    </source>
</evidence>
<feature type="repeat" description="PPR" evidence="3">
    <location>
        <begin position="235"/>
        <end position="269"/>
    </location>
</feature>
<dbReference type="NCBIfam" id="TIGR00756">
    <property type="entry name" value="PPR"/>
    <property type="match status" value="3"/>
</dbReference>
<dbReference type="AlphaFoldDB" id="A0AAN7L7Q2"/>
<feature type="chain" id="PRO_5042995937" description="Pentatricopeptide repeat-containing protein" evidence="5">
    <location>
        <begin position="23"/>
        <end position="372"/>
    </location>
</feature>
<sequence length="372" mass="41843">MSAHHLCRCPAALFLFLFPLSAFPALQLDIVCLCSYSDSELNRGARDRLLMGSFRLSRLPILYGNWKAFVPRCFGSSTDGFGFGPADHDSRRTPRRGASKDEDRSFPPDPLTNRPSRGQQHPRRSPFRRDRMRNDASDDSFLEKFKLSFNTTDKVSQGAPMPHPPPEENKSSRGQMVDEERTPLLEDADEIFKKMKETGLIPNAVAMLDGLCKDGLIQEAMKLFGLMRERGTIPEVVIYTAVVEGFCKAHKFDDAKRIFRKMQANGIAPNAFSYTVLVQGLYRCNRLEDAAELCEEMVDSGHSPNVMTFVGLIDGVCKQSGVEEARGVIERLRQKGFSINEKAVRDFLDKKAPFSPVLWEVIFGKKLSNPLL</sequence>
<dbReference type="Proteomes" id="UP001346149">
    <property type="component" value="Unassembled WGS sequence"/>
</dbReference>
<protein>
    <recommendedName>
        <fullName evidence="8">Pentatricopeptide repeat-containing protein</fullName>
    </recommendedName>
</protein>
<dbReference type="Pfam" id="PF13041">
    <property type="entry name" value="PPR_2"/>
    <property type="match status" value="1"/>
</dbReference>
<reference evidence="6 7" key="1">
    <citation type="journal article" date="2023" name="Hortic Res">
        <title>Pangenome of water caltrop reveals structural variations and asymmetric subgenome divergence after allopolyploidization.</title>
        <authorList>
            <person name="Zhang X."/>
            <person name="Chen Y."/>
            <person name="Wang L."/>
            <person name="Yuan Y."/>
            <person name="Fang M."/>
            <person name="Shi L."/>
            <person name="Lu R."/>
            <person name="Comes H.P."/>
            <person name="Ma Y."/>
            <person name="Chen Y."/>
            <person name="Huang G."/>
            <person name="Zhou Y."/>
            <person name="Zheng Z."/>
            <person name="Qiu Y."/>
        </authorList>
    </citation>
    <scope>NUCLEOTIDE SEQUENCE [LARGE SCALE GENOMIC DNA]</scope>
    <source>
        <strain evidence="6">F231</strain>
    </source>
</reference>
<name>A0AAN7L7Q2_TRANT</name>